<feature type="compositionally biased region" description="Polar residues" evidence="1">
    <location>
        <begin position="390"/>
        <end position="400"/>
    </location>
</feature>
<feature type="region of interest" description="Disordered" evidence="1">
    <location>
        <begin position="380"/>
        <end position="650"/>
    </location>
</feature>
<dbReference type="AlphaFoldDB" id="A0A8T1WI80"/>
<reference evidence="2" key="1">
    <citation type="submission" date="2021-02" db="EMBL/GenBank/DDBJ databases">
        <authorList>
            <person name="Palmer J.M."/>
        </authorList>
    </citation>
    <scope>NUCLEOTIDE SEQUENCE</scope>
    <source>
        <strain evidence="2">SCRP734</strain>
    </source>
</reference>
<proteinExistence type="predicted"/>
<name>A0A8T1WI80_9STRA</name>
<feature type="compositionally biased region" description="Polar residues" evidence="1">
    <location>
        <begin position="452"/>
        <end position="461"/>
    </location>
</feature>
<feature type="compositionally biased region" description="Acidic residues" evidence="1">
    <location>
        <begin position="583"/>
        <end position="604"/>
    </location>
</feature>
<organism evidence="2 3">
    <name type="scientific">Phytophthora pseudosyringae</name>
    <dbReference type="NCBI Taxonomy" id="221518"/>
    <lineage>
        <taxon>Eukaryota</taxon>
        <taxon>Sar</taxon>
        <taxon>Stramenopiles</taxon>
        <taxon>Oomycota</taxon>
        <taxon>Peronosporomycetes</taxon>
        <taxon>Peronosporales</taxon>
        <taxon>Peronosporaceae</taxon>
        <taxon>Phytophthora</taxon>
    </lineage>
</organism>
<feature type="compositionally biased region" description="Polar residues" evidence="1">
    <location>
        <begin position="502"/>
        <end position="519"/>
    </location>
</feature>
<accession>A0A8T1WI80</accession>
<feature type="compositionally biased region" description="Basic and acidic residues" evidence="1">
    <location>
        <begin position="401"/>
        <end position="420"/>
    </location>
</feature>
<dbReference type="Proteomes" id="UP000694044">
    <property type="component" value="Unassembled WGS sequence"/>
</dbReference>
<evidence type="ECO:0000313" key="2">
    <source>
        <dbReference type="EMBL" id="KAG7393587.1"/>
    </source>
</evidence>
<evidence type="ECO:0000256" key="1">
    <source>
        <dbReference type="SAM" id="MobiDB-lite"/>
    </source>
</evidence>
<dbReference type="EMBL" id="JAGDFM010000003">
    <property type="protein sequence ID" value="KAG7393587.1"/>
    <property type="molecule type" value="Genomic_DNA"/>
</dbReference>
<keyword evidence="3" id="KW-1185">Reference proteome</keyword>
<dbReference type="OrthoDB" id="163544at2759"/>
<protein>
    <submittedName>
        <fullName evidence="2">Uncharacterized protein</fullName>
    </submittedName>
</protein>
<comment type="caution">
    <text evidence="2">The sequence shown here is derived from an EMBL/GenBank/DDBJ whole genome shotgun (WGS) entry which is preliminary data.</text>
</comment>
<feature type="compositionally biased region" description="Basic and acidic residues" evidence="1">
    <location>
        <begin position="546"/>
        <end position="573"/>
    </location>
</feature>
<evidence type="ECO:0000313" key="3">
    <source>
        <dbReference type="Proteomes" id="UP000694044"/>
    </source>
</evidence>
<feature type="compositionally biased region" description="Basic and acidic residues" evidence="1">
    <location>
        <begin position="641"/>
        <end position="650"/>
    </location>
</feature>
<gene>
    <name evidence="2" type="ORF">PHYPSEUDO_007424</name>
</gene>
<sequence length="662" mass="75021">MLVRPQGWGDTDVLALLTLFRKHLLSYVYASDNQFAEVVRAQLPDKDEAEILLMARALMEEFGLRFSTKNFRTDVIVTNGQEVYVYEHIYESIQQLPENRAGGVWLPDELSRFLEKARQYRDRFTDTQETYFKQVQLWGKSIAETKSKFYALREIFLREKRRPRQRTGVGTKRLEILKGIFTDVPPARRVEKVAAVPSKAPKMWSSQEMETLVDFLVRITIQIQRTGSSDLVDRVAETLHDYAAFVQDIAEQCQWVEKVVHNVLRGMQHSIDLYRSNKLVDFFYTISSLTPGVTFQDLFADAQHILTQFEKRFGTLDGFENLVLTVPDISSPKASLGQETNKDNRARDSQADAVSTIANAQGGMAKTGLNDSCNSEEAIFSEDECDHDQSPSLGSPTYEISQRKKEGAGVHMGEREHEYEQSPLLESPQTGNESAAMEGDEHEDEQSPLLDSPTQTPQTGNEDAADEHRSGAAEKQSSPEDTWDDGGYADADLEEDGLDNHSVGSSDNAWSGWSNFSDTKNTHRHSKGNSPLNNPYPLSRQFASADSKKPSKRGKDEQYGKNFDLAKKRRLDEQASTAIRDDKDDEVDEDDEDREDDGYDEGEESGSLSSEGELEETPHPLQSMLDSLDSQVAALQAKQRKQIEREEDRWRQREYAAREYGF</sequence>